<evidence type="ECO:0000256" key="1">
    <source>
        <dbReference type="ARBA" id="ARBA00004123"/>
    </source>
</evidence>
<evidence type="ECO:0000256" key="3">
    <source>
        <dbReference type="ARBA" id="ARBA00023125"/>
    </source>
</evidence>
<proteinExistence type="inferred from homology"/>
<evidence type="ECO:0000259" key="4">
    <source>
        <dbReference type="PROSITE" id="PS51253"/>
    </source>
</evidence>
<feature type="domain" description="HTH CENPB-type" evidence="4">
    <location>
        <begin position="74"/>
        <end position="152"/>
    </location>
</feature>
<reference evidence="6" key="1">
    <citation type="submission" date="2025-08" db="UniProtKB">
        <authorList>
            <consortium name="RefSeq"/>
        </authorList>
    </citation>
    <scope>IDENTIFICATION</scope>
    <source>
        <tissue evidence="6">Whole Larva</tissue>
    </source>
</reference>
<organism evidence="5 6">
    <name type="scientific">Nicrophorus vespilloides</name>
    <name type="common">Boreal carrion beetle</name>
    <dbReference type="NCBI Taxonomy" id="110193"/>
    <lineage>
        <taxon>Eukaryota</taxon>
        <taxon>Metazoa</taxon>
        <taxon>Ecdysozoa</taxon>
        <taxon>Arthropoda</taxon>
        <taxon>Hexapoda</taxon>
        <taxon>Insecta</taxon>
        <taxon>Pterygota</taxon>
        <taxon>Neoptera</taxon>
        <taxon>Endopterygota</taxon>
        <taxon>Coleoptera</taxon>
        <taxon>Polyphaga</taxon>
        <taxon>Staphyliniformia</taxon>
        <taxon>Silphidae</taxon>
        <taxon>Nicrophorinae</taxon>
        <taxon>Nicrophorus</taxon>
    </lineage>
</organism>
<dbReference type="SUPFAM" id="SSF46689">
    <property type="entry name" value="Homeodomain-like"/>
    <property type="match status" value="2"/>
</dbReference>
<dbReference type="InterPro" id="IPR036388">
    <property type="entry name" value="WH-like_DNA-bd_sf"/>
</dbReference>
<sequence>MDDGRVNEKKIPRRRKFISLETKLNVIKRFERGERLMHIVREVGLNEATCRTIRNNADRIKASCVNVSPLGATQISHSRSMIMIAMEHRLTSWIKERSPSDEGVSMQMIQTKALELYEELRPSYPEDDVKTFLASHGWYTRFKKRLDFNNEDERTMDVTVNKPEVKEEVIDYVEENEEIESFEELFRKVVSSGGYSSKQIINLAETGLFWNTLPANTLVNLQRDKCSLLLGGNANGDLKLKPLMIYHSSNPQPLTGYSKDHLPVIWRSSPDGHLSPNIFLEYFNIYLQREMKDYCEQQDIDFKALLIIQNSPNYPENIFDLSKNIKVLFIPPNVQHLIQPMGQGICTTFKSRYLVKIFEKFSNELHLTNLQYVWTDFNIKNAVDLVADAWNDISPVHLNSMWKNLWPECVYSYDNMFVSSLSEAISTIINASKNLGFSDFCEDNISEYLHYHDNEFIGEELECAKRKIDAAAADDEKTVRVLSLDKLTTAFGLMEEALKIFDENDSDRQRSTKVSKTVNESISCYKNLLKEKLNHCNF</sequence>
<dbReference type="SMART" id="SM00674">
    <property type="entry name" value="CENPB"/>
    <property type="match status" value="1"/>
</dbReference>
<dbReference type="GeneID" id="108556733"/>
<keyword evidence="3" id="KW-0238">DNA-binding</keyword>
<dbReference type="PANTHER" id="PTHR19303:SF26">
    <property type="entry name" value="TIGGER TRANSPOSABLE ELEMENT-DERIVED PROTEIN 1"/>
    <property type="match status" value="1"/>
</dbReference>
<dbReference type="Gene3D" id="1.10.10.60">
    <property type="entry name" value="Homeodomain-like"/>
    <property type="match status" value="1"/>
</dbReference>
<dbReference type="PANTHER" id="PTHR19303">
    <property type="entry name" value="TRANSPOSON"/>
    <property type="match status" value="1"/>
</dbReference>
<protein>
    <submittedName>
        <fullName evidence="6">Tigger transposable element-derived protein 1-like</fullName>
    </submittedName>
</protein>
<keyword evidence="5" id="KW-1185">Reference proteome</keyword>
<evidence type="ECO:0000256" key="2">
    <source>
        <dbReference type="ARBA" id="ARBA00010881"/>
    </source>
</evidence>
<dbReference type="InterPro" id="IPR006600">
    <property type="entry name" value="HTH_CenpB_DNA-bd_dom"/>
</dbReference>
<dbReference type="PROSITE" id="PS51253">
    <property type="entry name" value="HTH_CENPB"/>
    <property type="match status" value="1"/>
</dbReference>
<dbReference type="Pfam" id="PF03221">
    <property type="entry name" value="HTH_Tnp_Tc5"/>
    <property type="match status" value="1"/>
</dbReference>
<comment type="subcellular location">
    <subcellularLocation>
        <location evidence="1">Nucleus</location>
    </subcellularLocation>
</comment>
<evidence type="ECO:0000313" key="5">
    <source>
        <dbReference type="Proteomes" id="UP000695000"/>
    </source>
</evidence>
<name>A0ABM1M1I4_NICVS</name>
<dbReference type="InterPro" id="IPR004875">
    <property type="entry name" value="DDE_SF_endonuclease_dom"/>
</dbReference>
<dbReference type="Pfam" id="PF03184">
    <property type="entry name" value="DDE_1"/>
    <property type="match status" value="1"/>
</dbReference>
<evidence type="ECO:0000313" key="6">
    <source>
        <dbReference type="RefSeq" id="XP_017768434.1"/>
    </source>
</evidence>
<dbReference type="InterPro" id="IPR009057">
    <property type="entry name" value="Homeodomain-like_sf"/>
</dbReference>
<gene>
    <name evidence="6" type="primary">LOC108556733</name>
</gene>
<comment type="similarity">
    <text evidence="2">Belongs to the tigger transposable element derived protein family.</text>
</comment>
<dbReference type="InterPro" id="IPR050863">
    <property type="entry name" value="CenT-Element_Derived"/>
</dbReference>
<dbReference type="RefSeq" id="XP_017768434.1">
    <property type="nucleotide sequence ID" value="XM_017912945.1"/>
</dbReference>
<dbReference type="Gene3D" id="1.10.10.10">
    <property type="entry name" value="Winged helix-like DNA-binding domain superfamily/Winged helix DNA-binding domain"/>
    <property type="match status" value="1"/>
</dbReference>
<dbReference type="Proteomes" id="UP000695000">
    <property type="component" value="Unplaced"/>
</dbReference>
<accession>A0ABM1M1I4</accession>